<organism evidence="1 2">
    <name type="scientific">Mikania micrantha</name>
    <name type="common">bitter vine</name>
    <dbReference type="NCBI Taxonomy" id="192012"/>
    <lineage>
        <taxon>Eukaryota</taxon>
        <taxon>Viridiplantae</taxon>
        <taxon>Streptophyta</taxon>
        <taxon>Embryophyta</taxon>
        <taxon>Tracheophyta</taxon>
        <taxon>Spermatophyta</taxon>
        <taxon>Magnoliopsida</taxon>
        <taxon>eudicotyledons</taxon>
        <taxon>Gunneridae</taxon>
        <taxon>Pentapetalae</taxon>
        <taxon>asterids</taxon>
        <taxon>campanulids</taxon>
        <taxon>Asterales</taxon>
        <taxon>Asteraceae</taxon>
        <taxon>Asteroideae</taxon>
        <taxon>Heliantheae alliance</taxon>
        <taxon>Eupatorieae</taxon>
        <taxon>Mikania</taxon>
    </lineage>
</organism>
<protein>
    <submittedName>
        <fullName evidence="1">Uncharacterized protein</fullName>
    </submittedName>
</protein>
<sequence length="155" mass="17886">MENFSRSLSRSLSKSVSSSVDANKVWRRTTHDGFDGAKSMKSIRLGEYNDGRFGRVKKMFNFNSTETHSLRKEGVTLRKQHCFRKASEDSPQHLPKTKTSEEYTLTKTVADYLLWYKGADNRHADLTTTKITYRESDTTPYFYSAALNAKYHLKP</sequence>
<accession>A0A5N6MKG5</accession>
<proteinExistence type="predicted"/>
<gene>
    <name evidence="1" type="ORF">E3N88_30038</name>
</gene>
<dbReference type="AlphaFoldDB" id="A0A5N6MKG5"/>
<name>A0A5N6MKG5_9ASTR</name>
<evidence type="ECO:0000313" key="2">
    <source>
        <dbReference type="Proteomes" id="UP000326396"/>
    </source>
</evidence>
<dbReference type="Proteomes" id="UP000326396">
    <property type="component" value="Linkage Group LG5"/>
</dbReference>
<dbReference type="EMBL" id="SZYD01000015">
    <property type="protein sequence ID" value="KAD3640815.1"/>
    <property type="molecule type" value="Genomic_DNA"/>
</dbReference>
<evidence type="ECO:0000313" key="1">
    <source>
        <dbReference type="EMBL" id="KAD3640815.1"/>
    </source>
</evidence>
<keyword evidence="2" id="KW-1185">Reference proteome</keyword>
<comment type="caution">
    <text evidence="1">The sequence shown here is derived from an EMBL/GenBank/DDBJ whole genome shotgun (WGS) entry which is preliminary data.</text>
</comment>
<reference evidence="1 2" key="1">
    <citation type="submission" date="2019-05" db="EMBL/GenBank/DDBJ databases">
        <title>Mikania micrantha, genome provides insights into the molecular mechanism of rapid growth.</title>
        <authorList>
            <person name="Liu B."/>
        </authorList>
    </citation>
    <scope>NUCLEOTIDE SEQUENCE [LARGE SCALE GENOMIC DNA]</scope>
    <source>
        <strain evidence="1">NLD-2019</strain>
        <tissue evidence="1">Leaf</tissue>
    </source>
</reference>